<keyword evidence="1" id="KW-0732">Signal</keyword>
<comment type="caution">
    <text evidence="3">The sequence shown here is derived from an EMBL/GenBank/DDBJ whole genome shotgun (WGS) entry which is preliminary data.</text>
</comment>
<dbReference type="InterPro" id="IPR011042">
    <property type="entry name" value="6-blade_b-propeller_TolB-like"/>
</dbReference>
<name>A0ABP4GLK8_9PSEU</name>
<protein>
    <submittedName>
        <fullName evidence="3">Prolyl oligopeptidase family serine peptidase</fullName>
    </submittedName>
</protein>
<dbReference type="SUPFAM" id="SSF82171">
    <property type="entry name" value="DPP6 N-terminal domain-like"/>
    <property type="match status" value="1"/>
</dbReference>
<feature type="domain" description="Peptidase S9 prolyl oligopeptidase catalytic" evidence="2">
    <location>
        <begin position="452"/>
        <end position="659"/>
    </location>
</feature>
<dbReference type="Pfam" id="PF00326">
    <property type="entry name" value="Peptidase_S9"/>
    <property type="match status" value="1"/>
</dbReference>
<dbReference type="PANTHER" id="PTHR43056:SF5">
    <property type="entry name" value="PEPTIDASE S9 PROLYL OLIGOPEPTIDASE CATALYTIC DOMAIN-CONTAINING PROTEIN"/>
    <property type="match status" value="1"/>
</dbReference>
<gene>
    <name evidence="3" type="ORF">GCM10009676_06620</name>
</gene>
<evidence type="ECO:0000259" key="2">
    <source>
        <dbReference type="Pfam" id="PF00326"/>
    </source>
</evidence>
<dbReference type="Gene3D" id="3.40.50.1820">
    <property type="entry name" value="alpha/beta hydrolase"/>
    <property type="match status" value="1"/>
</dbReference>
<evidence type="ECO:0000313" key="4">
    <source>
        <dbReference type="Proteomes" id="UP001500653"/>
    </source>
</evidence>
<dbReference type="InterPro" id="IPR001375">
    <property type="entry name" value="Peptidase_S9_cat"/>
</dbReference>
<dbReference type="Gene3D" id="2.120.10.30">
    <property type="entry name" value="TolB, C-terminal domain"/>
    <property type="match status" value="1"/>
</dbReference>
<dbReference type="PANTHER" id="PTHR43056">
    <property type="entry name" value="PEPTIDASE S9 PROLYL OLIGOPEPTIDASE"/>
    <property type="match status" value="1"/>
</dbReference>
<dbReference type="Proteomes" id="UP001500653">
    <property type="component" value="Unassembled WGS sequence"/>
</dbReference>
<evidence type="ECO:0000256" key="1">
    <source>
        <dbReference type="SAM" id="SignalP"/>
    </source>
</evidence>
<feature type="signal peptide" evidence="1">
    <location>
        <begin position="1"/>
        <end position="19"/>
    </location>
</feature>
<dbReference type="InterPro" id="IPR050585">
    <property type="entry name" value="Xaa-Pro_dipeptidyl-ppase/CocE"/>
</dbReference>
<proteinExistence type="predicted"/>
<sequence length="672" mass="71232">MALMPAIAPFGTWPSPITAAAVAAAGATPQWLDVVHGPGPVHGDRDTGAGPAVWWAEARPAEGGRVALVRIGDDGRAEDVLAPPWNVRNRLHEYGGRPWTVVGDTLAFTHWDDQRIYAAPLPGGSAGADSDGRVRPLTPEPAVPHGVRYGDLRPGADGAVWAVRETATGSRRTDVSRDLIAVSRDGEVRSLAATHHFLTAPQLSPDGRRAAWLGWDHPSMPWDETAVCVAEVDGDGALGPHRVVAGGDGVSVCQLTWGPAGELLALADPSGWWNLHRVSLAGAAGGTGFEAIAPVEAELGGALWKTGARWLAPLDRDRYAVLASGRLAVLDTTSGTLTPVAPELTAWAPSLAVAGGDVVGIAAGPHTENTVVRVRPDDGTVEHLTPEPELPPAEYLSVPQERTFRTADGHAVPAYVYPPRHPECAGPDDERPPYLVHAHGGPTGRNYAVLDLDFSYFTSRGIGVVAVDYGGSVGYGRHYRERLREQWGVVDVADCAAVARTLVEEGTADPERIAIRGGSAGGFTSAASMTTTGTYRAATVKFPILDLAEWTGDGGEVHDFEAQYVYGLVGPLPETIRRYRDRSPLHHLDDLAGPVLMLQGLDDEICPPDQAERFIAALEGSGIPHAYLPFEGEQHGFRSAATIVAALEAELAFYGQVFGFGTPDVPALELRR</sequence>
<organism evidence="3 4">
    <name type="scientific">Prauserella halophila</name>
    <dbReference type="NCBI Taxonomy" id="185641"/>
    <lineage>
        <taxon>Bacteria</taxon>
        <taxon>Bacillati</taxon>
        <taxon>Actinomycetota</taxon>
        <taxon>Actinomycetes</taxon>
        <taxon>Pseudonocardiales</taxon>
        <taxon>Pseudonocardiaceae</taxon>
        <taxon>Prauserella</taxon>
    </lineage>
</organism>
<dbReference type="SUPFAM" id="SSF53474">
    <property type="entry name" value="alpha/beta-Hydrolases"/>
    <property type="match status" value="1"/>
</dbReference>
<dbReference type="EMBL" id="BAAALN010000002">
    <property type="protein sequence ID" value="GAA1227155.1"/>
    <property type="molecule type" value="Genomic_DNA"/>
</dbReference>
<dbReference type="InterPro" id="IPR029058">
    <property type="entry name" value="AB_hydrolase_fold"/>
</dbReference>
<keyword evidence="4" id="KW-1185">Reference proteome</keyword>
<feature type="chain" id="PRO_5046925536" evidence="1">
    <location>
        <begin position="20"/>
        <end position="672"/>
    </location>
</feature>
<accession>A0ABP4GLK8</accession>
<evidence type="ECO:0000313" key="3">
    <source>
        <dbReference type="EMBL" id="GAA1227155.1"/>
    </source>
</evidence>
<reference evidence="4" key="1">
    <citation type="journal article" date="2019" name="Int. J. Syst. Evol. Microbiol.">
        <title>The Global Catalogue of Microorganisms (GCM) 10K type strain sequencing project: providing services to taxonomists for standard genome sequencing and annotation.</title>
        <authorList>
            <consortium name="The Broad Institute Genomics Platform"/>
            <consortium name="The Broad Institute Genome Sequencing Center for Infectious Disease"/>
            <person name="Wu L."/>
            <person name="Ma J."/>
        </authorList>
    </citation>
    <scope>NUCLEOTIDE SEQUENCE [LARGE SCALE GENOMIC DNA]</scope>
    <source>
        <strain evidence="4">JCM 13023</strain>
    </source>
</reference>